<protein>
    <recommendedName>
        <fullName evidence="1">Leucine-rich repeat-containing protein 41</fullName>
    </recommendedName>
</protein>
<evidence type="ECO:0000256" key="5">
    <source>
        <dbReference type="ARBA" id="ARBA00022786"/>
    </source>
</evidence>
<dbReference type="InterPro" id="IPR026137">
    <property type="entry name" value="Leu_rpt_41"/>
</dbReference>
<accession>A0A3Q3RAX6</accession>
<reference evidence="6" key="1">
    <citation type="submission" date="2025-08" db="UniProtKB">
        <authorList>
            <consortium name="Ensembl"/>
        </authorList>
    </citation>
    <scope>IDENTIFICATION</scope>
</reference>
<evidence type="ECO:0000313" key="6">
    <source>
        <dbReference type="Ensembl" id="ENSMALP00000030577.1"/>
    </source>
</evidence>
<dbReference type="STRING" id="43700.ENSMALP00000030577"/>
<keyword evidence="7" id="KW-1185">Reference proteome</keyword>
<dbReference type="AlphaFoldDB" id="A0A3Q3RAX6"/>
<dbReference type="PANTHER" id="PTHR15354:SF1">
    <property type="entry name" value="LEUCINE-RICH REPEAT-CONTAINING PROTEIN 41"/>
    <property type="match status" value="1"/>
</dbReference>
<dbReference type="InterPro" id="IPR032675">
    <property type="entry name" value="LRR_dom_sf"/>
</dbReference>
<keyword evidence="4" id="KW-0677">Repeat</keyword>
<proteinExistence type="predicted"/>
<keyword evidence="5" id="KW-0833">Ubl conjugation pathway</keyword>
<dbReference type="Gene3D" id="3.80.10.10">
    <property type="entry name" value="Ribonuclease Inhibitor"/>
    <property type="match status" value="1"/>
</dbReference>
<evidence type="ECO:0000313" key="7">
    <source>
        <dbReference type="Proteomes" id="UP000261600"/>
    </source>
</evidence>
<evidence type="ECO:0000256" key="4">
    <source>
        <dbReference type="ARBA" id="ARBA00022737"/>
    </source>
</evidence>
<reference evidence="6" key="2">
    <citation type="submission" date="2025-09" db="UniProtKB">
        <authorList>
            <consortium name="Ensembl"/>
        </authorList>
    </citation>
    <scope>IDENTIFICATION</scope>
</reference>
<dbReference type="RefSeq" id="XP_020476533.1">
    <property type="nucleotide sequence ID" value="XM_020620877.1"/>
</dbReference>
<dbReference type="OrthoDB" id="9415738at2759"/>
<dbReference type="KEGG" id="malb:109972177"/>
<dbReference type="Proteomes" id="UP000261600">
    <property type="component" value="Unplaced"/>
</dbReference>
<dbReference type="Ensembl" id="ENSMALT00000031116.1">
    <property type="protein sequence ID" value="ENSMALP00000030577.1"/>
    <property type="gene ID" value="ENSMALG00000021123.1"/>
</dbReference>
<name>A0A3Q3RAX6_MONAL</name>
<dbReference type="PANTHER" id="PTHR15354">
    <property type="entry name" value="MUF1"/>
    <property type="match status" value="1"/>
</dbReference>
<dbReference type="GeneID" id="109972177"/>
<evidence type="ECO:0000256" key="1">
    <source>
        <dbReference type="ARBA" id="ARBA00014201"/>
    </source>
</evidence>
<evidence type="ECO:0000256" key="3">
    <source>
        <dbReference type="ARBA" id="ARBA00022614"/>
    </source>
</evidence>
<evidence type="ECO:0000256" key="2">
    <source>
        <dbReference type="ARBA" id="ARBA00022553"/>
    </source>
</evidence>
<keyword evidence="3" id="KW-0433">Leucine-rich repeat</keyword>
<keyword evidence="2" id="KW-0597">Phosphoprotein</keyword>
<dbReference type="CTD" id="10489"/>
<organism evidence="6 7">
    <name type="scientific">Monopterus albus</name>
    <name type="common">Swamp eel</name>
    <dbReference type="NCBI Taxonomy" id="43700"/>
    <lineage>
        <taxon>Eukaryota</taxon>
        <taxon>Metazoa</taxon>
        <taxon>Chordata</taxon>
        <taxon>Craniata</taxon>
        <taxon>Vertebrata</taxon>
        <taxon>Euteleostomi</taxon>
        <taxon>Actinopterygii</taxon>
        <taxon>Neopterygii</taxon>
        <taxon>Teleostei</taxon>
        <taxon>Neoteleostei</taxon>
        <taxon>Acanthomorphata</taxon>
        <taxon>Anabantaria</taxon>
        <taxon>Synbranchiformes</taxon>
        <taxon>Synbranchidae</taxon>
        <taxon>Monopterus</taxon>
    </lineage>
</organism>
<sequence>MGESGCSTDQRNSEAIRLKEMCFQAVRKHLGALGVQAVLDLPTPLIKDLLPHLTVCQLDELQPGLNQRGISTHSGWVGVLQQLSRANPEVNLLTEEEVKGEVMRLLFTLIFYGFRNGFVNRNKANLNTPYFLMAAAKCIKYFVLLANMQKTLQSLTAEQRPILNLLEMGIKRVCVSNSLDMAKRVMHTVLYILHRLLDHGMATELVVNTPCPIMLAWLLHGRGSQYVNPKLKSLMHSKMTSCISPAASASVDRASPGFENRALEDQDDQVSPCKRSKLDSVTVEEESGKENLTMDLHILCQNFTPCGGPSAGACPWGQIDCLEIRQCKSNSLQVLISALPTFFCLRSLTLHSYLTFMDSDVLSLVRALKQLSECSHSSLTDLSISVLPYTELVKIILDASPKLTSLHTEVRSMICQPHFTSHDLSTEELALEKLTVKVTELQTDLHVITSVLRRCPCLTSLHIAGMTLPSGSSQSQLLNTLSESNHRLRSLNLEDMKLADCLPEILNLLRHCKLEELQFNDCRLLEQWSNKEESLQRLVAALKAVPSLNMLSLAQNRLAKNVYVLAELFSGSSPSSVKRLNISSNFIQPADLLEFAKRLRTHRPPHRLTLDLRRNPGDRDLDMWNTALGSLRPFCVLLVEGWKSTDTMVDHISNM</sequence>
<dbReference type="SUPFAM" id="SSF52047">
    <property type="entry name" value="RNI-like"/>
    <property type="match status" value="1"/>
</dbReference>